<sequence length="58" mass="6785">MRTMTVRMSEQDAALVRKFAQFEGVTVSDFARTAILEKIEYFYDLQELREAMAQDFGE</sequence>
<name>F8DZU9_CORRG</name>
<dbReference type="Pfam" id="PF19807">
    <property type="entry name" value="DUF6290"/>
    <property type="match status" value="1"/>
</dbReference>
<dbReference type="NCBIfam" id="NF046040">
    <property type="entry name" value="RelB_antitoxin"/>
    <property type="match status" value="1"/>
</dbReference>
<dbReference type="HOGENOM" id="CLU_155311_8_2_11"/>
<accession>F8DZU9</accession>
<reference evidence="1 2" key="1">
    <citation type="journal article" date="2012" name="BMC Genomics">
        <title>Complete genome sequence, lifestyle, and multi-drug resistance of the human pathogen Corynebacterium resistens DSM 45100 isolated from blood samples of a leukemia patient.</title>
        <authorList>
            <person name="Schroder J."/>
            <person name="Maus I."/>
            <person name="Meyer K."/>
            <person name="Wordemann S."/>
            <person name="Blom J."/>
            <person name="Jaenicke S."/>
            <person name="Schneider J."/>
            <person name="Trost E."/>
            <person name="Tauch A."/>
        </authorList>
    </citation>
    <scope>NUCLEOTIDE SEQUENCE [LARGE SCALE GENOMIC DNA]</scope>
    <source>
        <strain evidence="2">DSM 45100 / JCM 12819 / CCUG 50093 / GTC 2026 / SICGH 158</strain>
    </source>
</reference>
<evidence type="ECO:0000313" key="1">
    <source>
        <dbReference type="EMBL" id="AEI09863.1"/>
    </source>
</evidence>
<organism evidence="1 2">
    <name type="scientific">Corynebacterium resistens (strain DSM 45100 / JCM 12819 / GTC 2026 / SICGH 158)</name>
    <dbReference type="NCBI Taxonomy" id="662755"/>
    <lineage>
        <taxon>Bacteria</taxon>
        <taxon>Bacillati</taxon>
        <taxon>Actinomycetota</taxon>
        <taxon>Actinomycetes</taxon>
        <taxon>Mycobacteriales</taxon>
        <taxon>Corynebacteriaceae</taxon>
        <taxon>Corynebacterium</taxon>
    </lineage>
</organism>
<dbReference type="InterPro" id="IPR046257">
    <property type="entry name" value="DUF6290"/>
</dbReference>
<protein>
    <submittedName>
        <fullName evidence="1">Uncharacterized protein</fullName>
    </submittedName>
</protein>
<dbReference type="Proteomes" id="UP000000492">
    <property type="component" value="Chromosome"/>
</dbReference>
<proteinExistence type="predicted"/>
<dbReference type="EMBL" id="CP002857">
    <property type="protein sequence ID" value="AEI09863.1"/>
    <property type="molecule type" value="Genomic_DNA"/>
</dbReference>
<dbReference type="KEGG" id="crd:CRES_1510"/>
<dbReference type="eggNOG" id="ENOG50333SV">
    <property type="taxonomic scope" value="Bacteria"/>
</dbReference>
<evidence type="ECO:0000313" key="2">
    <source>
        <dbReference type="Proteomes" id="UP000000492"/>
    </source>
</evidence>
<dbReference type="AlphaFoldDB" id="F8DZU9"/>
<gene>
    <name evidence="1" type="ordered locus">CRES_1510</name>
</gene>
<keyword evidence="2" id="KW-1185">Reference proteome</keyword>